<feature type="repeat" description="TPR" evidence="1">
    <location>
        <begin position="320"/>
        <end position="353"/>
    </location>
</feature>
<organism evidence="2">
    <name type="scientific">Capitella teleta</name>
    <name type="common">Polychaete worm</name>
    <dbReference type="NCBI Taxonomy" id="283909"/>
    <lineage>
        <taxon>Eukaryota</taxon>
        <taxon>Metazoa</taxon>
        <taxon>Spiralia</taxon>
        <taxon>Lophotrochozoa</taxon>
        <taxon>Annelida</taxon>
        <taxon>Polychaeta</taxon>
        <taxon>Sedentaria</taxon>
        <taxon>Scolecida</taxon>
        <taxon>Capitellidae</taxon>
        <taxon>Capitella</taxon>
    </lineage>
</organism>
<dbReference type="GO" id="GO:0000127">
    <property type="term" value="C:transcription factor TFIIIC complex"/>
    <property type="evidence" value="ECO:0007669"/>
    <property type="project" value="TreeGrafter"/>
</dbReference>
<protein>
    <submittedName>
        <fullName evidence="2 3">Uncharacterized protein</fullName>
    </submittedName>
</protein>
<evidence type="ECO:0000313" key="3">
    <source>
        <dbReference type="EnsemblMetazoa" id="CapteP162722"/>
    </source>
</evidence>
<evidence type="ECO:0000256" key="1">
    <source>
        <dbReference type="PROSITE-ProRule" id="PRU00339"/>
    </source>
</evidence>
<dbReference type="FunCoup" id="R7UA77">
    <property type="interactions" value="1509"/>
</dbReference>
<reference evidence="2 4" key="2">
    <citation type="journal article" date="2013" name="Nature">
        <title>Insights into bilaterian evolution from three spiralian genomes.</title>
        <authorList>
            <person name="Simakov O."/>
            <person name="Marletaz F."/>
            <person name="Cho S.J."/>
            <person name="Edsinger-Gonzales E."/>
            <person name="Havlak P."/>
            <person name="Hellsten U."/>
            <person name="Kuo D.H."/>
            <person name="Larsson T."/>
            <person name="Lv J."/>
            <person name="Arendt D."/>
            <person name="Savage R."/>
            <person name="Osoegawa K."/>
            <person name="de Jong P."/>
            <person name="Grimwood J."/>
            <person name="Chapman J.A."/>
            <person name="Shapiro H."/>
            <person name="Aerts A."/>
            <person name="Otillar R.P."/>
            <person name="Terry A.Y."/>
            <person name="Boore J.L."/>
            <person name="Grigoriev I.V."/>
            <person name="Lindberg D.R."/>
            <person name="Seaver E.C."/>
            <person name="Weisblat D.A."/>
            <person name="Putnam N.H."/>
            <person name="Rokhsar D.S."/>
        </authorList>
    </citation>
    <scope>NUCLEOTIDE SEQUENCE</scope>
    <source>
        <strain evidence="2 4">I ESC-2004</strain>
    </source>
</reference>
<dbReference type="EnsemblMetazoa" id="CapteT162722">
    <property type="protein sequence ID" value="CapteP162722"/>
    <property type="gene ID" value="CapteG162722"/>
</dbReference>
<accession>R7UA77</accession>
<evidence type="ECO:0000313" key="2">
    <source>
        <dbReference type="EMBL" id="ELU03270.1"/>
    </source>
</evidence>
<dbReference type="Gene3D" id="1.25.40.10">
    <property type="entry name" value="Tetratricopeptide repeat domain"/>
    <property type="match status" value="3"/>
</dbReference>
<dbReference type="OMA" id="SSPNMKF"/>
<dbReference type="AlphaFoldDB" id="R7UA77"/>
<gene>
    <name evidence="2" type="ORF">CAPTEDRAFT_162722</name>
</gene>
<keyword evidence="1" id="KW-0802">TPR repeat</keyword>
<sequence length="741" mass="84955">MSTRLPRDMQGLMGEANMRFARGDHDEAMSMCMEVIRVVPNAWEPFQTMSMIYEEKGDHEKCLQYSLIGAHLNGRNLQEWIKVAEMCVDMDRLLQASMCYTQAIRCDPKDINLWFLRCDLYEKIGDKKRMIEGYQHILDMLPEEKGERFLQITRDLATNFHSSGDYAKASAAMLRAFEQYPAAASIEDLNLLMELYLLQKEYSSGIMVDASFRTRISERSRKVSLKSLINTEFLIPYLRCKIPENFHVDLRTKLIVCCVHLHLMLFCLQNLTVKIMTENPEDIGDLYLDIAEAFMEAGSYKEAQPILAKLVKSKNYCDLAAVWLRYGECLNSIGDLNGAVHAYKRVVVLAPGHLSARVSLSALQQQLGRPEEALAALNQAPQSRSDDDTEGQLTEPRLLLHRCSLLYSQQHWEEFVECARNVLYSHIKSFMSKELLKTILSYKSLKHRMEAIRYIHGSELEKHINAGSLYLKAGSIDADSLWDLYIRLAKVLVKTKQYEEFENVAITALVCPQFMNDPEKSTEADFLCLTACLMNRNGNYAYALIRDVCLKNITSNRAWNLFGQVTNMSQDMRHNRFCLRLAFKHQDNQALNLLNGHTALVSGTYKHALGEYVVALKQSPRSPLIHLCLGLTFFLMACQKFSAKRHTMVNQGCAFLNQYMELRGECQESYYNLGRAMHQLSLLHAATYYYNKALEFPCPVQGKSCELFDLTKEIAYNLTLIYRLSGSHDLAAYIMQKYLVI</sequence>
<dbReference type="SMART" id="SM00028">
    <property type="entry name" value="TPR"/>
    <property type="match status" value="5"/>
</dbReference>
<dbReference type="STRING" id="283909.R7UA77"/>
<dbReference type="EMBL" id="AMQN01008518">
    <property type="status" value="NOT_ANNOTATED_CDS"/>
    <property type="molecule type" value="Genomic_DNA"/>
</dbReference>
<dbReference type="SUPFAM" id="SSF48452">
    <property type="entry name" value="TPR-like"/>
    <property type="match status" value="2"/>
</dbReference>
<proteinExistence type="predicted"/>
<dbReference type="InterPro" id="IPR039340">
    <property type="entry name" value="Tfc4/TFIIIC-102/Sfc4"/>
</dbReference>
<dbReference type="InterPro" id="IPR011990">
    <property type="entry name" value="TPR-like_helical_dom_sf"/>
</dbReference>
<dbReference type="InterPro" id="IPR019734">
    <property type="entry name" value="TPR_rpt"/>
</dbReference>
<dbReference type="HOGENOM" id="CLU_002391_1_1_1"/>
<reference evidence="3" key="3">
    <citation type="submission" date="2015-06" db="UniProtKB">
        <authorList>
            <consortium name="EnsemblMetazoa"/>
        </authorList>
    </citation>
    <scope>IDENTIFICATION</scope>
</reference>
<dbReference type="PROSITE" id="PS50005">
    <property type="entry name" value="TPR"/>
    <property type="match status" value="1"/>
</dbReference>
<dbReference type="Proteomes" id="UP000014760">
    <property type="component" value="Unassembled WGS sequence"/>
</dbReference>
<reference evidence="4" key="1">
    <citation type="submission" date="2012-12" db="EMBL/GenBank/DDBJ databases">
        <authorList>
            <person name="Hellsten U."/>
            <person name="Grimwood J."/>
            <person name="Chapman J.A."/>
            <person name="Shapiro H."/>
            <person name="Aerts A."/>
            <person name="Otillar R.P."/>
            <person name="Terry A.Y."/>
            <person name="Boore J.L."/>
            <person name="Simakov O."/>
            <person name="Marletaz F."/>
            <person name="Cho S.-J."/>
            <person name="Edsinger-Gonzales E."/>
            <person name="Havlak P."/>
            <person name="Kuo D.-H."/>
            <person name="Larsson T."/>
            <person name="Lv J."/>
            <person name="Arendt D."/>
            <person name="Savage R."/>
            <person name="Osoegawa K."/>
            <person name="de Jong P."/>
            <person name="Lindberg D.R."/>
            <person name="Seaver E.C."/>
            <person name="Weisblat D.A."/>
            <person name="Putnam N.H."/>
            <person name="Grigoriev I.V."/>
            <person name="Rokhsar D.S."/>
        </authorList>
    </citation>
    <scope>NUCLEOTIDE SEQUENCE</scope>
    <source>
        <strain evidence="4">I ESC-2004</strain>
    </source>
</reference>
<keyword evidence="4" id="KW-1185">Reference proteome</keyword>
<dbReference type="GO" id="GO:0006383">
    <property type="term" value="P:transcription by RNA polymerase III"/>
    <property type="evidence" value="ECO:0007669"/>
    <property type="project" value="InterPro"/>
</dbReference>
<dbReference type="PANTHER" id="PTHR23082">
    <property type="entry name" value="TRANSCRIPTION INITIATION FACTOR IIIC TFIIIC , POLYPEPTIDE 3-RELATED"/>
    <property type="match status" value="1"/>
</dbReference>
<dbReference type="PANTHER" id="PTHR23082:SF0">
    <property type="entry name" value="GENERAL TRANSCRIPTION FACTOR 3C POLYPEPTIDE 3"/>
    <property type="match status" value="1"/>
</dbReference>
<dbReference type="EMBL" id="KB303327">
    <property type="protein sequence ID" value="ELU03270.1"/>
    <property type="molecule type" value="Genomic_DNA"/>
</dbReference>
<evidence type="ECO:0000313" key="4">
    <source>
        <dbReference type="Proteomes" id="UP000014760"/>
    </source>
</evidence>
<dbReference type="Pfam" id="PF14559">
    <property type="entry name" value="TPR_19"/>
    <property type="match status" value="1"/>
</dbReference>
<name>R7UA77_CAPTE</name>
<dbReference type="OrthoDB" id="151490at2759"/>